<name>A0A0E9SKB5_ANGAN</name>
<sequence length="87" mass="9647">MPSSLYNLPGLLDGTAEHHAEDHAEDHDDSNANSYPSMMWSLELNTSSMAAVQLLVMSCSNPSFLGRFLRHHQRSHLWAHSSLAQTG</sequence>
<organism evidence="2">
    <name type="scientific">Anguilla anguilla</name>
    <name type="common">European freshwater eel</name>
    <name type="synonym">Muraena anguilla</name>
    <dbReference type="NCBI Taxonomy" id="7936"/>
    <lineage>
        <taxon>Eukaryota</taxon>
        <taxon>Metazoa</taxon>
        <taxon>Chordata</taxon>
        <taxon>Craniata</taxon>
        <taxon>Vertebrata</taxon>
        <taxon>Euteleostomi</taxon>
        <taxon>Actinopterygii</taxon>
        <taxon>Neopterygii</taxon>
        <taxon>Teleostei</taxon>
        <taxon>Anguilliformes</taxon>
        <taxon>Anguillidae</taxon>
        <taxon>Anguilla</taxon>
    </lineage>
</organism>
<proteinExistence type="predicted"/>
<reference evidence="2" key="2">
    <citation type="journal article" date="2015" name="Fish Shellfish Immunol.">
        <title>Early steps in the European eel (Anguilla anguilla)-Vibrio vulnificus interaction in the gills: Role of the RtxA13 toxin.</title>
        <authorList>
            <person name="Callol A."/>
            <person name="Pajuelo D."/>
            <person name="Ebbesson L."/>
            <person name="Teles M."/>
            <person name="MacKenzie S."/>
            <person name="Amaro C."/>
        </authorList>
    </citation>
    <scope>NUCLEOTIDE SEQUENCE</scope>
</reference>
<feature type="region of interest" description="Disordered" evidence="1">
    <location>
        <begin position="1"/>
        <end position="32"/>
    </location>
</feature>
<dbReference type="EMBL" id="GBXM01067447">
    <property type="protein sequence ID" value="JAH41130.1"/>
    <property type="molecule type" value="Transcribed_RNA"/>
</dbReference>
<evidence type="ECO:0000256" key="1">
    <source>
        <dbReference type="SAM" id="MobiDB-lite"/>
    </source>
</evidence>
<accession>A0A0E9SKB5</accession>
<reference evidence="2" key="1">
    <citation type="submission" date="2014-11" db="EMBL/GenBank/DDBJ databases">
        <authorList>
            <person name="Amaro Gonzalez C."/>
        </authorList>
    </citation>
    <scope>NUCLEOTIDE SEQUENCE</scope>
</reference>
<protein>
    <submittedName>
        <fullName evidence="2">Uncharacterized protein</fullName>
    </submittedName>
</protein>
<feature type="compositionally biased region" description="Basic and acidic residues" evidence="1">
    <location>
        <begin position="15"/>
        <end position="30"/>
    </location>
</feature>
<dbReference type="AlphaFoldDB" id="A0A0E9SKB5"/>
<evidence type="ECO:0000313" key="2">
    <source>
        <dbReference type="EMBL" id="JAH41130.1"/>
    </source>
</evidence>